<organism evidence="11 12">
    <name type="scientific">Megaselia scalaris</name>
    <name type="common">Humpbacked fly</name>
    <name type="synonym">Phora scalaris</name>
    <dbReference type="NCBI Taxonomy" id="36166"/>
    <lineage>
        <taxon>Eukaryota</taxon>
        <taxon>Metazoa</taxon>
        <taxon>Ecdysozoa</taxon>
        <taxon>Arthropoda</taxon>
        <taxon>Hexapoda</taxon>
        <taxon>Insecta</taxon>
        <taxon>Pterygota</taxon>
        <taxon>Neoptera</taxon>
        <taxon>Endopterygota</taxon>
        <taxon>Diptera</taxon>
        <taxon>Brachycera</taxon>
        <taxon>Muscomorpha</taxon>
        <taxon>Platypezoidea</taxon>
        <taxon>Phoridae</taxon>
        <taxon>Megaseliini</taxon>
        <taxon>Megaselia</taxon>
    </lineage>
</organism>
<protein>
    <recommendedName>
        <fullName evidence="13">C2H2-type domain-containing protein</fullName>
    </recommendedName>
</protein>
<dbReference type="AlphaFoldDB" id="T1GCA5"/>
<keyword evidence="12" id="KW-1185">Reference proteome</keyword>
<evidence type="ECO:0008006" key="13">
    <source>
        <dbReference type="Google" id="ProtNLM"/>
    </source>
</evidence>
<dbReference type="InterPro" id="IPR012934">
    <property type="entry name" value="Znf_AD"/>
</dbReference>
<keyword evidence="6" id="KW-0539">Nucleus</keyword>
<reference evidence="12" key="1">
    <citation type="submission" date="2013-02" db="EMBL/GenBank/DDBJ databases">
        <authorList>
            <person name="Hughes D."/>
        </authorList>
    </citation>
    <scope>NUCLEOTIDE SEQUENCE</scope>
    <source>
        <strain>Durham</strain>
        <strain evidence="12">NC isolate 2 -- Noor lab</strain>
    </source>
</reference>
<dbReference type="HOGENOM" id="CLU_485996_0_0_1"/>
<dbReference type="SUPFAM" id="SSF57667">
    <property type="entry name" value="beta-beta-alpha zinc fingers"/>
    <property type="match status" value="2"/>
</dbReference>
<evidence type="ECO:0000256" key="1">
    <source>
        <dbReference type="ARBA" id="ARBA00004123"/>
    </source>
</evidence>
<dbReference type="OMA" id="HRDANEE"/>
<keyword evidence="2 8" id="KW-0479">Metal-binding</keyword>
<evidence type="ECO:0000256" key="8">
    <source>
        <dbReference type="PROSITE-ProRule" id="PRU01263"/>
    </source>
</evidence>
<evidence type="ECO:0000313" key="12">
    <source>
        <dbReference type="Proteomes" id="UP000015102"/>
    </source>
</evidence>
<dbReference type="GO" id="GO:0000978">
    <property type="term" value="F:RNA polymerase II cis-regulatory region sequence-specific DNA binding"/>
    <property type="evidence" value="ECO:0007669"/>
    <property type="project" value="TreeGrafter"/>
</dbReference>
<evidence type="ECO:0000259" key="9">
    <source>
        <dbReference type="PROSITE" id="PS50157"/>
    </source>
</evidence>
<evidence type="ECO:0000313" key="11">
    <source>
        <dbReference type="EnsemblMetazoa" id="MESCA000915-PA"/>
    </source>
</evidence>
<keyword evidence="3" id="KW-0677">Repeat</keyword>
<feature type="domain" description="C2H2-type" evidence="9">
    <location>
        <begin position="189"/>
        <end position="211"/>
    </location>
</feature>
<name>T1GCA5_MEGSC</name>
<evidence type="ECO:0000256" key="4">
    <source>
        <dbReference type="ARBA" id="ARBA00022771"/>
    </source>
</evidence>
<dbReference type="PANTHER" id="PTHR24376">
    <property type="entry name" value="ZINC FINGER PROTEIN"/>
    <property type="match status" value="1"/>
</dbReference>
<evidence type="ECO:0000256" key="2">
    <source>
        <dbReference type="ARBA" id="ARBA00022723"/>
    </source>
</evidence>
<dbReference type="GO" id="GO:0008270">
    <property type="term" value="F:zinc ion binding"/>
    <property type="evidence" value="ECO:0007669"/>
    <property type="project" value="UniProtKB-UniRule"/>
</dbReference>
<feature type="binding site" evidence="8">
    <location>
        <position position="16"/>
    </location>
    <ligand>
        <name>Zn(2+)</name>
        <dbReference type="ChEBI" id="CHEBI:29105"/>
    </ligand>
</feature>
<feature type="domain" description="C2H2-type" evidence="9">
    <location>
        <begin position="489"/>
        <end position="512"/>
    </location>
</feature>
<dbReference type="Proteomes" id="UP000015102">
    <property type="component" value="Unassembled WGS sequence"/>
</dbReference>
<feature type="domain" description="C2H2-type" evidence="9">
    <location>
        <begin position="243"/>
        <end position="271"/>
    </location>
</feature>
<comment type="subcellular location">
    <subcellularLocation>
        <location evidence="1">Nucleus</location>
    </subcellularLocation>
</comment>
<feature type="binding site" evidence="8">
    <location>
        <position position="70"/>
    </location>
    <ligand>
        <name>Zn(2+)</name>
        <dbReference type="ChEBI" id="CHEBI:29105"/>
    </ligand>
</feature>
<accession>T1GCA5</accession>
<sequence>MSIICTKKVENINVSCRVCLKSFGSYFEFGTPLDLQNLDGPTFQTAISAVTNMDCFVADANTVYLICSLCAEELKTAFRFLQKAKNTETILRTPDPIATTIKMEKESLKIELEDNLFSDNLLILSSKDEFEDAFLDPSTIEHEEVVALDLKDTSLYSESFNDSFQELIEESSFSLEEEETSFDSLGPQLHCSPCNKTFENQESMNEHQTWHLTNDLGTSGVVNEVVINPPSDCEDETNSNDRNKCPICMKNFLNHQLVIRHMKQIHRNDSDLEVRHNYNVHEPEARPVDNQVYHCDECRKEFTFKSSMIRHKILVHGHDKQELTVRNVDINCEFCDKLIAKRFYERHCRVNHKVNLVEKVNCEICNKLVEKNWYQEHLDNHQHYEIDGEADEYICNICEINFRSMTRLIRHNNSAHRNLETDRMMRDIECTICGCVVKERFYSRHLDHVHKMPMNTEKVKCEECGKMIVKIWMNQHKLNHRDANEEEKFQCTICTKVYNTARILRAHVKRSHNKVGGQYKCKHCRFICKDKEKLLEHNKEHAAIDKQTCEICNREFQNRYI</sequence>
<dbReference type="EMBL" id="CAQQ02040313">
    <property type="status" value="NOT_ANNOTATED_CDS"/>
    <property type="molecule type" value="Genomic_DNA"/>
</dbReference>
<feature type="binding site" evidence="8">
    <location>
        <position position="19"/>
    </location>
    <ligand>
        <name>Zn(2+)</name>
        <dbReference type="ChEBI" id="CHEBI:29105"/>
    </ligand>
</feature>
<evidence type="ECO:0000256" key="6">
    <source>
        <dbReference type="ARBA" id="ARBA00023242"/>
    </source>
</evidence>
<evidence type="ECO:0000256" key="3">
    <source>
        <dbReference type="ARBA" id="ARBA00022737"/>
    </source>
</evidence>
<dbReference type="PROSITE" id="PS50157">
    <property type="entry name" value="ZINC_FINGER_C2H2_2"/>
    <property type="match status" value="5"/>
</dbReference>
<dbReference type="PANTHER" id="PTHR24376:SF235">
    <property type="entry name" value="C2H2-TYPE DOMAIN-CONTAINING PROTEIN"/>
    <property type="match status" value="1"/>
</dbReference>
<dbReference type="EnsemblMetazoa" id="MESCA000915-RA">
    <property type="protein sequence ID" value="MESCA000915-PA"/>
    <property type="gene ID" value="MESCA000915"/>
</dbReference>
<dbReference type="GO" id="GO:0001228">
    <property type="term" value="F:DNA-binding transcription activator activity, RNA polymerase II-specific"/>
    <property type="evidence" value="ECO:0007669"/>
    <property type="project" value="TreeGrafter"/>
</dbReference>
<feature type="binding site" evidence="8">
    <location>
        <position position="67"/>
    </location>
    <ligand>
        <name>Zn(2+)</name>
        <dbReference type="ChEBI" id="CHEBI:29105"/>
    </ligand>
</feature>
<dbReference type="InterPro" id="IPR036236">
    <property type="entry name" value="Znf_C2H2_sf"/>
</dbReference>
<dbReference type="Gene3D" id="3.30.160.60">
    <property type="entry name" value="Classic Zinc Finger"/>
    <property type="match status" value="3"/>
</dbReference>
<dbReference type="STRING" id="36166.T1GCA5"/>
<dbReference type="GO" id="GO:0005634">
    <property type="term" value="C:nucleus"/>
    <property type="evidence" value="ECO:0007669"/>
    <property type="project" value="UniProtKB-SubCell"/>
</dbReference>
<feature type="domain" description="C2H2-type" evidence="9">
    <location>
        <begin position="293"/>
        <end position="321"/>
    </location>
</feature>
<keyword evidence="5 8" id="KW-0862">Zinc</keyword>
<proteinExistence type="predicted"/>
<evidence type="ECO:0000256" key="5">
    <source>
        <dbReference type="ARBA" id="ARBA00022833"/>
    </source>
</evidence>
<dbReference type="PROSITE" id="PS00028">
    <property type="entry name" value="ZINC_FINGER_C2H2_1"/>
    <property type="match status" value="6"/>
</dbReference>
<reference evidence="11" key="2">
    <citation type="submission" date="2015-06" db="UniProtKB">
        <authorList>
            <consortium name="EnsemblMetazoa"/>
        </authorList>
    </citation>
    <scope>IDENTIFICATION</scope>
</reference>
<evidence type="ECO:0000259" key="10">
    <source>
        <dbReference type="PROSITE" id="PS51915"/>
    </source>
</evidence>
<dbReference type="PROSITE" id="PS51915">
    <property type="entry name" value="ZAD"/>
    <property type="match status" value="1"/>
</dbReference>
<dbReference type="InterPro" id="IPR013087">
    <property type="entry name" value="Znf_C2H2_type"/>
</dbReference>
<keyword evidence="4 7" id="KW-0863">Zinc-finger</keyword>
<dbReference type="EMBL" id="CAQQ02040314">
    <property type="status" value="NOT_ANNOTATED_CDS"/>
    <property type="molecule type" value="Genomic_DNA"/>
</dbReference>
<evidence type="ECO:0000256" key="7">
    <source>
        <dbReference type="PROSITE-ProRule" id="PRU00042"/>
    </source>
</evidence>
<feature type="domain" description="ZAD" evidence="10">
    <location>
        <begin position="14"/>
        <end position="94"/>
    </location>
</feature>
<feature type="domain" description="C2H2-type" evidence="9">
    <location>
        <begin position="393"/>
        <end position="421"/>
    </location>
</feature>
<dbReference type="SMART" id="SM00355">
    <property type="entry name" value="ZnF_C2H2"/>
    <property type="match status" value="10"/>
</dbReference>
<dbReference type="SMART" id="SM00868">
    <property type="entry name" value="zf-AD"/>
    <property type="match status" value="2"/>
</dbReference>